<dbReference type="InterPro" id="IPR053150">
    <property type="entry name" value="Teicoplanin_resist-assoc"/>
</dbReference>
<keyword evidence="2 5" id="KW-0812">Transmembrane</keyword>
<evidence type="ECO:0000256" key="2">
    <source>
        <dbReference type="ARBA" id="ARBA00022692"/>
    </source>
</evidence>
<evidence type="ECO:0000259" key="7">
    <source>
        <dbReference type="Pfam" id="PF06271"/>
    </source>
</evidence>
<dbReference type="Pfam" id="PF06271">
    <property type="entry name" value="RDD"/>
    <property type="match status" value="1"/>
</dbReference>
<accession>A0ABQ6YVW7</accession>
<gene>
    <name evidence="8" type="ORF">BAU17_06070</name>
</gene>
<organism evidence="8 9">
    <name type="scientific">Candidatus Enterococcus willemsii</name>
    <dbReference type="NCBI Taxonomy" id="1857215"/>
    <lineage>
        <taxon>Bacteria</taxon>
        <taxon>Bacillati</taxon>
        <taxon>Bacillota</taxon>
        <taxon>Bacilli</taxon>
        <taxon>Lactobacillales</taxon>
        <taxon>Enterococcaceae</taxon>
        <taxon>Enterococcus</taxon>
    </lineage>
</organism>
<comment type="caution">
    <text evidence="8">The sequence shown here is derived from an EMBL/GenBank/DDBJ whole genome shotgun (WGS) entry which is preliminary data.</text>
</comment>
<feature type="transmembrane region" description="Helical" evidence="5">
    <location>
        <begin position="254"/>
        <end position="271"/>
    </location>
</feature>
<proteinExistence type="predicted"/>
<feature type="transmembrane region" description="Helical" evidence="5">
    <location>
        <begin position="114"/>
        <end position="132"/>
    </location>
</feature>
<evidence type="ECO:0000313" key="9">
    <source>
        <dbReference type="Proteomes" id="UP000782705"/>
    </source>
</evidence>
<dbReference type="Proteomes" id="UP000782705">
    <property type="component" value="Unassembled WGS sequence"/>
</dbReference>
<feature type="transmembrane region" description="Helical" evidence="5">
    <location>
        <begin position="174"/>
        <end position="197"/>
    </location>
</feature>
<dbReference type="PANTHER" id="PTHR36834:SF1">
    <property type="entry name" value="INTEGRAL MEMBRANE PROTEIN"/>
    <property type="match status" value="1"/>
</dbReference>
<feature type="transmembrane region" description="Helical" evidence="5">
    <location>
        <begin position="218"/>
        <end position="242"/>
    </location>
</feature>
<evidence type="ECO:0008006" key="10">
    <source>
        <dbReference type="Google" id="ProtNLM"/>
    </source>
</evidence>
<dbReference type="RefSeq" id="WP_161903267.1">
    <property type="nucleotide sequence ID" value="NZ_MAEL01000057.1"/>
</dbReference>
<evidence type="ECO:0000256" key="1">
    <source>
        <dbReference type="ARBA" id="ARBA00004141"/>
    </source>
</evidence>
<dbReference type="InterPro" id="IPR010432">
    <property type="entry name" value="RDD"/>
</dbReference>
<keyword evidence="9" id="KW-1185">Reference proteome</keyword>
<keyword evidence="4 5" id="KW-0472">Membrane</keyword>
<dbReference type="InterPro" id="IPR021192">
    <property type="entry name" value="UCP031578_Vanz/RDD"/>
</dbReference>
<feature type="domain" description="RDD" evidence="7">
    <location>
        <begin position="215"/>
        <end position="365"/>
    </location>
</feature>
<feature type="transmembrane region" description="Helical" evidence="5">
    <location>
        <begin position="333"/>
        <end position="358"/>
    </location>
</feature>
<dbReference type="PIRSF" id="PIRSF031578">
    <property type="entry name" value="Uncharacterised_Vanz_RDD-cont"/>
    <property type="match status" value="1"/>
</dbReference>
<evidence type="ECO:0000313" key="8">
    <source>
        <dbReference type="EMBL" id="KAF1301486.1"/>
    </source>
</evidence>
<evidence type="ECO:0000259" key="6">
    <source>
        <dbReference type="Pfam" id="PF04892"/>
    </source>
</evidence>
<feature type="transmembrane region" description="Helical" evidence="5">
    <location>
        <begin position="43"/>
        <end position="63"/>
    </location>
</feature>
<evidence type="ECO:0000256" key="5">
    <source>
        <dbReference type="SAM" id="Phobius"/>
    </source>
</evidence>
<feature type="transmembrane region" description="Helical" evidence="5">
    <location>
        <begin position="12"/>
        <end position="31"/>
    </location>
</feature>
<comment type="subcellular location">
    <subcellularLocation>
        <location evidence="1">Membrane</location>
        <topology evidence="1">Multi-pass membrane protein</topology>
    </subcellularLocation>
</comment>
<dbReference type="InterPro" id="IPR006976">
    <property type="entry name" value="VanZ-like"/>
</dbReference>
<sequence length="382" mass="44569">MSAYIEPIKTAMLIFPFLALAISSIFFIIQYRRYGRFIFYRALILYSFIFYLLCAYLLVILPLPPISEVATYTGPQMELHLGASWQHFMAETVLDVRQPATYLPAMKQSVFLEPMFNILITVPFGMYLRYYFKKSLRTTIALTFCLTLFFELTQLSGLYFIYPRSYRLFDVNDLLHNTLGGLVGYAITPLFTFLLPTREEMDERSFEAGKQVTYVRRAVAWLIDWAFLTFLSTGVTIIARLVSQDYAIDFSNNLVFYFVEIILYFMFLPTLTNGQTLGKKAVRIRLIEEGQSRIRFRALAKRYGLLYLVYVTLGRIGLWLAPSGLEENYFQLVVMLMISLLIWLLQAIFVLNIAWSVIRKKRQLFYEKRSHTQTISTIEKSS</sequence>
<name>A0ABQ6YVW7_9ENTE</name>
<protein>
    <recommendedName>
        <fullName evidence="10">VanZ/RDD domain-containing protein</fullName>
    </recommendedName>
</protein>
<evidence type="ECO:0000256" key="3">
    <source>
        <dbReference type="ARBA" id="ARBA00022989"/>
    </source>
</evidence>
<feature type="transmembrane region" description="Helical" evidence="5">
    <location>
        <begin position="139"/>
        <end position="162"/>
    </location>
</feature>
<keyword evidence="3 5" id="KW-1133">Transmembrane helix</keyword>
<feature type="domain" description="VanZ-like" evidence="6">
    <location>
        <begin position="48"/>
        <end position="191"/>
    </location>
</feature>
<evidence type="ECO:0000256" key="4">
    <source>
        <dbReference type="ARBA" id="ARBA00023136"/>
    </source>
</evidence>
<dbReference type="Pfam" id="PF04892">
    <property type="entry name" value="VanZ"/>
    <property type="match status" value="1"/>
</dbReference>
<dbReference type="EMBL" id="MAEL01000057">
    <property type="protein sequence ID" value="KAF1301486.1"/>
    <property type="molecule type" value="Genomic_DNA"/>
</dbReference>
<dbReference type="PANTHER" id="PTHR36834">
    <property type="entry name" value="MEMBRANE PROTEIN-RELATED"/>
    <property type="match status" value="1"/>
</dbReference>
<reference evidence="8 9" key="1">
    <citation type="submission" date="2016-06" db="EMBL/GenBank/DDBJ databases">
        <title>Four novel species of enterococci isolated from chicken manure.</title>
        <authorList>
            <person name="Van Tyne D."/>
        </authorList>
    </citation>
    <scope>NUCLEOTIDE SEQUENCE [LARGE SCALE GENOMIC DNA]</scope>
    <source>
        <strain evidence="8 9">CU12B</strain>
    </source>
</reference>
<feature type="transmembrane region" description="Helical" evidence="5">
    <location>
        <begin position="303"/>
        <end position="321"/>
    </location>
</feature>